<name>A0ABQ5VCJ4_9PROT</name>
<dbReference type="RefSeq" id="WP_284392448.1">
    <property type="nucleotide sequence ID" value="NZ_BSNK01000002.1"/>
</dbReference>
<comment type="caution">
    <text evidence="1">The sequence shown here is derived from an EMBL/GenBank/DDBJ whole genome shotgun (WGS) entry which is preliminary data.</text>
</comment>
<evidence type="ECO:0008006" key="3">
    <source>
        <dbReference type="Google" id="ProtNLM"/>
    </source>
</evidence>
<dbReference type="PANTHER" id="PTHR33361">
    <property type="entry name" value="GLR0591 PROTEIN"/>
    <property type="match status" value="1"/>
</dbReference>
<dbReference type="EMBL" id="BSNK01000002">
    <property type="protein sequence ID" value="GLQ25185.1"/>
    <property type="molecule type" value="Genomic_DNA"/>
</dbReference>
<keyword evidence="2" id="KW-1185">Reference proteome</keyword>
<dbReference type="PANTHER" id="PTHR33361:SF16">
    <property type="entry name" value="DUF885 DOMAIN-CONTAINING PROTEIN"/>
    <property type="match status" value="1"/>
</dbReference>
<organism evidence="1 2">
    <name type="scientific">Algimonas ampicilliniresistens</name>
    <dbReference type="NCBI Taxonomy" id="1298735"/>
    <lineage>
        <taxon>Bacteria</taxon>
        <taxon>Pseudomonadati</taxon>
        <taxon>Pseudomonadota</taxon>
        <taxon>Alphaproteobacteria</taxon>
        <taxon>Maricaulales</taxon>
        <taxon>Robiginitomaculaceae</taxon>
        <taxon>Algimonas</taxon>
    </lineage>
</organism>
<sequence>MKHLSTAAIASLMIGATVLPGCLPGSSQDVSREAIVEQESERLNAWFVERYEEGLARSPMSQTYLGRSEGLDRLDDISQTAADEEAALRRSWLTEMRRDFDIDRLDTQTRLSYELFEVEQNDWLATHSVSQNDYVFQHMNGPHSNLPSFLINFHKIESESDARAYISRLEAFDDYFGQAEARARAQANAGVLLPRFVYDKISGPSRNIITGAPFTEGDGDSPILTDFKAKLETANLGDALTSELLDQAETAMLSSVQPAYLSLLRMFEEQAAMTTDEDGAWKLPDADNYYATRLKHYTTTDMTAEEIHEIGLNEVARIQARMQEIMDRVEFEGSLQDFYAFLRSDPQFSYTDDADGRAAYIADATAIIDDMRGQLNGLFLTKPKADMIVKRVEPFREATAFGAFYDSPALDGSRPGTYYINLKSMADQPKFLQQALAYHEGIPGHHMQIAIAQELQGLPQFRTLGGHTAFVEGWALYAEEVPKELGLYTDPYKEFGQLGMEIFRAARLVVDTGIHAKKWDREKAVSYYLENIPNPEGDVRAEIDRYIVWPGQATAYMIGKLKIIELRRKAEAELGDDFDIRKFHDAVLTNGSVPLEILEANIDQYITDTKDKS</sequence>
<proteinExistence type="predicted"/>
<evidence type="ECO:0000313" key="2">
    <source>
        <dbReference type="Proteomes" id="UP001161391"/>
    </source>
</evidence>
<dbReference type="Proteomes" id="UP001161391">
    <property type="component" value="Unassembled WGS sequence"/>
</dbReference>
<gene>
    <name evidence="1" type="ORF">GCM10007853_30590</name>
</gene>
<reference evidence="1" key="2">
    <citation type="submission" date="2023-01" db="EMBL/GenBank/DDBJ databases">
        <title>Draft genome sequence of Algimonas ampicilliniresistens strain NBRC 108219.</title>
        <authorList>
            <person name="Sun Q."/>
            <person name="Mori K."/>
        </authorList>
    </citation>
    <scope>NUCLEOTIDE SEQUENCE</scope>
    <source>
        <strain evidence="1">NBRC 108219</strain>
    </source>
</reference>
<protein>
    <recommendedName>
        <fullName evidence="3">DUF885 domain-containing protein</fullName>
    </recommendedName>
</protein>
<evidence type="ECO:0000313" key="1">
    <source>
        <dbReference type="EMBL" id="GLQ25185.1"/>
    </source>
</evidence>
<dbReference type="Pfam" id="PF05960">
    <property type="entry name" value="DUF885"/>
    <property type="match status" value="1"/>
</dbReference>
<dbReference type="InterPro" id="IPR010281">
    <property type="entry name" value="DUF885"/>
</dbReference>
<reference evidence="1" key="1">
    <citation type="journal article" date="2014" name="Int. J. Syst. Evol. Microbiol.">
        <title>Complete genome of a new Firmicutes species belonging to the dominant human colonic microbiota ('Ruminococcus bicirculans') reveals two chromosomes and a selective capacity to utilize plant glucans.</title>
        <authorList>
            <consortium name="NISC Comparative Sequencing Program"/>
            <person name="Wegmann U."/>
            <person name="Louis P."/>
            <person name="Goesmann A."/>
            <person name="Henrissat B."/>
            <person name="Duncan S.H."/>
            <person name="Flint H.J."/>
        </authorList>
    </citation>
    <scope>NUCLEOTIDE SEQUENCE</scope>
    <source>
        <strain evidence="1">NBRC 108219</strain>
    </source>
</reference>
<accession>A0ABQ5VCJ4</accession>